<dbReference type="AlphaFoldDB" id="A0A2N1N7W4"/>
<evidence type="ECO:0008006" key="3">
    <source>
        <dbReference type="Google" id="ProtNLM"/>
    </source>
</evidence>
<evidence type="ECO:0000313" key="1">
    <source>
        <dbReference type="EMBL" id="PKK69900.1"/>
    </source>
</evidence>
<dbReference type="VEuPathDB" id="FungiDB:RhiirFUN_026799"/>
<sequence length="227" mass="26486">MSDSESISSDGSNDAIFQNDFIESIPDDSDSSESENDAAFKHIKLWAHQQGFFVRKGRPEKVQSRRRKQTIVCRCEGVYNQINHQKSHRTNYKWHVNLSWPIKNNLNDMIFITTLFNEHFGHNLDTSASYFEASKAFTKPMLNDIEWTYPRKLVRFACKSCDESFIALLEEYINKKNREALNLEQSRSSQIVEWDDHQITNGLEIDQENVGQIGNPIIRRPKRNSKN</sequence>
<name>A0A2N1N7W4_9GLOM</name>
<proteinExistence type="predicted"/>
<protein>
    <recommendedName>
        <fullName evidence="3">FAR1 domain-containing protein</fullName>
    </recommendedName>
</protein>
<reference evidence="1 2" key="1">
    <citation type="submission" date="2016-04" db="EMBL/GenBank/DDBJ databases">
        <title>Genome analyses suggest a sexual origin of heterokaryosis in a supposedly ancient asexual fungus.</title>
        <authorList>
            <person name="Ropars J."/>
            <person name="Sedzielewska K."/>
            <person name="Noel J."/>
            <person name="Charron P."/>
            <person name="Farinelli L."/>
            <person name="Marton T."/>
            <person name="Kruger M."/>
            <person name="Pelin A."/>
            <person name="Brachmann A."/>
            <person name="Corradi N."/>
        </authorList>
    </citation>
    <scope>NUCLEOTIDE SEQUENCE [LARGE SCALE GENOMIC DNA]</scope>
    <source>
        <strain evidence="1 2">C2</strain>
    </source>
</reference>
<organism evidence="1 2">
    <name type="scientific">Rhizophagus irregularis</name>
    <dbReference type="NCBI Taxonomy" id="588596"/>
    <lineage>
        <taxon>Eukaryota</taxon>
        <taxon>Fungi</taxon>
        <taxon>Fungi incertae sedis</taxon>
        <taxon>Mucoromycota</taxon>
        <taxon>Glomeromycotina</taxon>
        <taxon>Glomeromycetes</taxon>
        <taxon>Glomerales</taxon>
        <taxon>Glomeraceae</taxon>
        <taxon>Rhizophagus</taxon>
    </lineage>
</organism>
<comment type="caution">
    <text evidence="1">The sequence shown here is derived from an EMBL/GenBank/DDBJ whole genome shotgun (WGS) entry which is preliminary data.</text>
</comment>
<reference evidence="1 2" key="2">
    <citation type="submission" date="2017-10" db="EMBL/GenBank/DDBJ databases">
        <title>Extensive intraspecific genome diversity in a model arbuscular mycorrhizal fungus.</title>
        <authorList>
            <person name="Chen E.C.H."/>
            <person name="Morin E."/>
            <person name="Baudet D."/>
            <person name="Noel J."/>
            <person name="Ndikumana S."/>
            <person name="Charron P."/>
            <person name="St-Onge C."/>
            <person name="Giorgi J."/>
            <person name="Grigoriev I.V."/>
            <person name="Roux C."/>
            <person name="Martin F.M."/>
            <person name="Corradi N."/>
        </authorList>
    </citation>
    <scope>NUCLEOTIDE SEQUENCE [LARGE SCALE GENOMIC DNA]</scope>
    <source>
        <strain evidence="1 2">C2</strain>
    </source>
</reference>
<gene>
    <name evidence="1" type="ORF">RhiirC2_780412</name>
</gene>
<dbReference type="Proteomes" id="UP000233469">
    <property type="component" value="Unassembled WGS sequence"/>
</dbReference>
<accession>A0A2N1N7W4</accession>
<dbReference type="VEuPathDB" id="FungiDB:FUN_001194"/>
<dbReference type="VEuPathDB" id="FungiDB:RhiirA1_468732"/>
<dbReference type="EMBL" id="LLXL01000676">
    <property type="protein sequence ID" value="PKK69900.1"/>
    <property type="molecule type" value="Genomic_DNA"/>
</dbReference>
<evidence type="ECO:0000313" key="2">
    <source>
        <dbReference type="Proteomes" id="UP000233469"/>
    </source>
</evidence>